<dbReference type="PROSITE" id="PS51352">
    <property type="entry name" value="THIOREDOXIN_2"/>
    <property type="match status" value="4"/>
</dbReference>
<dbReference type="STRING" id="68775.A0A5C3LPG8"/>
<dbReference type="GO" id="GO:0006457">
    <property type="term" value="P:protein folding"/>
    <property type="evidence" value="ECO:0007669"/>
    <property type="project" value="TreeGrafter"/>
</dbReference>
<evidence type="ECO:0000256" key="3">
    <source>
        <dbReference type="SAM" id="SignalP"/>
    </source>
</evidence>
<proteinExistence type="inferred from homology"/>
<dbReference type="AlphaFoldDB" id="A0A5C3LPG8"/>
<evidence type="ECO:0000256" key="1">
    <source>
        <dbReference type="ARBA" id="ARBA00006347"/>
    </source>
</evidence>
<dbReference type="CDD" id="cd02961">
    <property type="entry name" value="PDI_a_family"/>
    <property type="match status" value="3"/>
</dbReference>
<feature type="chain" id="PRO_5023026131" evidence="3">
    <location>
        <begin position="20"/>
        <end position="811"/>
    </location>
</feature>
<dbReference type="PANTHER" id="PTHR45672">
    <property type="entry name" value="PROTEIN DISULFIDE-ISOMERASE C17H9.14C-RELATED"/>
    <property type="match status" value="1"/>
</dbReference>
<evidence type="ECO:0000313" key="5">
    <source>
        <dbReference type="EMBL" id="TFK35039.1"/>
    </source>
</evidence>
<dbReference type="EMBL" id="ML213625">
    <property type="protein sequence ID" value="TFK35039.1"/>
    <property type="molecule type" value="Genomic_DNA"/>
</dbReference>
<dbReference type="Pfam" id="PF00085">
    <property type="entry name" value="Thioredoxin"/>
    <property type="match status" value="5"/>
</dbReference>
<gene>
    <name evidence="5" type="ORF">BDQ12DRAFT_737773</name>
</gene>
<dbReference type="InterPro" id="IPR051063">
    <property type="entry name" value="PDI"/>
</dbReference>
<evidence type="ECO:0000259" key="4">
    <source>
        <dbReference type="PROSITE" id="PS51352"/>
    </source>
</evidence>
<dbReference type="OrthoDB" id="72053at2759"/>
<feature type="signal peptide" evidence="3">
    <location>
        <begin position="1"/>
        <end position="19"/>
    </location>
</feature>
<feature type="domain" description="Thioredoxin" evidence="4">
    <location>
        <begin position="285"/>
        <end position="407"/>
    </location>
</feature>
<organism evidence="5 6">
    <name type="scientific">Crucibulum laeve</name>
    <dbReference type="NCBI Taxonomy" id="68775"/>
    <lineage>
        <taxon>Eukaryota</taxon>
        <taxon>Fungi</taxon>
        <taxon>Dikarya</taxon>
        <taxon>Basidiomycota</taxon>
        <taxon>Agaricomycotina</taxon>
        <taxon>Agaricomycetes</taxon>
        <taxon>Agaricomycetidae</taxon>
        <taxon>Agaricales</taxon>
        <taxon>Agaricineae</taxon>
        <taxon>Nidulariaceae</taxon>
        <taxon>Crucibulum</taxon>
    </lineage>
</organism>
<dbReference type="PANTHER" id="PTHR45672:SF3">
    <property type="entry name" value="THIOREDOXIN DOMAIN-CONTAINING PROTEIN 5"/>
    <property type="match status" value="1"/>
</dbReference>
<feature type="domain" description="Thioredoxin" evidence="4">
    <location>
        <begin position="11"/>
        <end position="132"/>
    </location>
</feature>
<dbReference type="SUPFAM" id="SSF52833">
    <property type="entry name" value="Thioredoxin-like"/>
    <property type="match status" value="5"/>
</dbReference>
<dbReference type="GO" id="GO:0003756">
    <property type="term" value="F:protein disulfide isomerase activity"/>
    <property type="evidence" value="ECO:0007669"/>
    <property type="project" value="TreeGrafter"/>
</dbReference>
<protein>
    <submittedName>
        <fullName evidence="5">Thioredoxin-like protein</fullName>
    </submittedName>
</protein>
<dbReference type="InterPro" id="IPR013766">
    <property type="entry name" value="Thioredoxin_domain"/>
</dbReference>
<reference evidence="5 6" key="1">
    <citation type="journal article" date="2019" name="Nat. Ecol. Evol.">
        <title>Megaphylogeny resolves global patterns of mushroom evolution.</title>
        <authorList>
            <person name="Varga T."/>
            <person name="Krizsan K."/>
            <person name="Foldi C."/>
            <person name="Dima B."/>
            <person name="Sanchez-Garcia M."/>
            <person name="Sanchez-Ramirez S."/>
            <person name="Szollosi G.J."/>
            <person name="Szarkandi J.G."/>
            <person name="Papp V."/>
            <person name="Albert L."/>
            <person name="Andreopoulos W."/>
            <person name="Angelini C."/>
            <person name="Antonin V."/>
            <person name="Barry K.W."/>
            <person name="Bougher N.L."/>
            <person name="Buchanan P."/>
            <person name="Buyck B."/>
            <person name="Bense V."/>
            <person name="Catcheside P."/>
            <person name="Chovatia M."/>
            <person name="Cooper J."/>
            <person name="Damon W."/>
            <person name="Desjardin D."/>
            <person name="Finy P."/>
            <person name="Geml J."/>
            <person name="Haridas S."/>
            <person name="Hughes K."/>
            <person name="Justo A."/>
            <person name="Karasinski D."/>
            <person name="Kautmanova I."/>
            <person name="Kiss B."/>
            <person name="Kocsube S."/>
            <person name="Kotiranta H."/>
            <person name="LaButti K.M."/>
            <person name="Lechner B.E."/>
            <person name="Liimatainen K."/>
            <person name="Lipzen A."/>
            <person name="Lukacs Z."/>
            <person name="Mihaltcheva S."/>
            <person name="Morgado L.N."/>
            <person name="Niskanen T."/>
            <person name="Noordeloos M.E."/>
            <person name="Ohm R.A."/>
            <person name="Ortiz-Santana B."/>
            <person name="Ovrebo C."/>
            <person name="Racz N."/>
            <person name="Riley R."/>
            <person name="Savchenko A."/>
            <person name="Shiryaev A."/>
            <person name="Soop K."/>
            <person name="Spirin V."/>
            <person name="Szebenyi C."/>
            <person name="Tomsovsky M."/>
            <person name="Tulloss R.E."/>
            <person name="Uehling J."/>
            <person name="Grigoriev I.V."/>
            <person name="Vagvolgyi C."/>
            <person name="Papp T."/>
            <person name="Martin F.M."/>
            <person name="Miettinen O."/>
            <person name="Hibbett D.S."/>
            <person name="Nagy L.G."/>
        </authorList>
    </citation>
    <scope>NUCLEOTIDE SEQUENCE [LARGE SCALE GENOMIC DNA]</scope>
    <source>
        <strain evidence="5 6">CBS 166.37</strain>
    </source>
</reference>
<comment type="similarity">
    <text evidence="1">Belongs to the protein disulfide isomerase family.</text>
</comment>
<dbReference type="InterPro" id="IPR036249">
    <property type="entry name" value="Thioredoxin-like_sf"/>
</dbReference>
<evidence type="ECO:0000256" key="2">
    <source>
        <dbReference type="ARBA" id="ARBA00022729"/>
    </source>
</evidence>
<dbReference type="Proteomes" id="UP000308652">
    <property type="component" value="Unassembled WGS sequence"/>
</dbReference>
<keyword evidence="2 3" id="KW-0732">Signal</keyword>
<evidence type="ECO:0000313" key="6">
    <source>
        <dbReference type="Proteomes" id="UP000308652"/>
    </source>
</evidence>
<keyword evidence="6" id="KW-1185">Reference proteome</keyword>
<sequence>MRSLTTLGGLLLGASFALARTLSESLSQELVRANFNTTTATGLWFVQYTSPYCSHCKVFAPTWEKLVEGSDTKMQTVNFARVNCAVYGDICEQNGIKGYPTMLLHKDGKIVKEFVGSREVERLKSFIKQHMNDNPTTPFIPSPMTPAIYVSPSLRPPPAMSTLAGPVDARPVVNTDSDVKVLTASNYQSVLAKGPAFVKFYTQWCGSCKKIAPIWVRLAKQMEHKMIIAEVDCDEYSDICKAEGIEGYPTLIQFSGGRKEAYNGYRTLEHLKAFAETNLPVISTPYYGKPPPLRPIFEDVSDIVVGTNGNFETMLAQENPIFVMFYAPWCGEACRSLAPIWNLLAMEFQSRIVTAMVNCEEHGDVCKKERIQGFYPTLIYYAKGGAAVYEGEPTREALRAFIEKPQVVSPRPVVPILTIDSDALRPVPSAAGPLQVPMVESETPHPTVNVDGEVLPLTDTTFQSMLAQGPAFVRFYLPQCGDVKALDKIWTQLALDTQYRTTIAEVNCEEHANLCKAEGAEVYPALTYYSQGEQIQYLGPHDIDSLKTMVDIEVFRSRGSVPSLKAELLFDSTSRVQVITSSNFQSTLAQRPAFIVFYSSRCGNCKTVVSPWSQVAQWTQLTQYMQNKVTIAAVNCDKEADLCKAQGIEEYPTIMYYKKGSSSGSQYTSGVSSPALKLFIVFATIPGISTLEKDDDLAAQLAKEDIDVVYVLLQREPDHRISSYIHKMSTYILPRRKMYSSSSLGLWERYCIPSDISWAIVELRNDDVYSAFSVFQDPSPNDRRSKSLRDWLLLDGRRGPNHMQKPTCPLK</sequence>
<feature type="domain" description="Thioredoxin" evidence="4">
    <location>
        <begin position="555"/>
        <end position="703"/>
    </location>
</feature>
<accession>A0A5C3LPG8</accession>
<dbReference type="Gene3D" id="3.40.30.10">
    <property type="entry name" value="Glutaredoxin"/>
    <property type="match status" value="5"/>
</dbReference>
<dbReference type="InterPro" id="IPR017937">
    <property type="entry name" value="Thioredoxin_CS"/>
</dbReference>
<name>A0A5C3LPG8_9AGAR</name>
<dbReference type="PROSITE" id="PS00194">
    <property type="entry name" value="THIOREDOXIN_1"/>
    <property type="match status" value="1"/>
</dbReference>
<feature type="domain" description="Thioredoxin" evidence="4">
    <location>
        <begin position="158"/>
        <end position="280"/>
    </location>
</feature>
<dbReference type="GO" id="GO:0005783">
    <property type="term" value="C:endoplasmic reticulum"/>
    <property type="evidence" value="ECO:0007669"/>
    <property type="project" value="TreeGrafter"/>
</dbReference>